<dbReference type="InterPro" id="IPR013083">
    <property type="entry name" value="Znf_RING/FYVE/PHD"/>
</dbReference>
<protein>
    <recommendedName>
        <fullName evidence="9">RING-type domain-containing protein</fullName>
    </recommendedName>
</protein>
<feature type="region of interest" description="Disordered" evidence="8">
    <location>
        <begin position="572"/>
        <end position="598"/>
    </location>
</feature>
<evidence type="ECO:0000259" key="9">
    <source>
        <dbReference type="PROSITE" id="PS51873"/>
    </source>
</evidence>
<dbReference type="GO" id="GO:0016740">
    <property type="term" value="F:transferase activity"/>
    <property type="evidence" value="ECO:0007669"/>
    <property type="project" value="UniProtKB-KW"/>
</dbReference>
<dbReference type="EMBL" id="KL142374">
    <property type="protein sequence ID" value="KDR78857.1"/>
    <property type="molecule type" value="Genomic_DNA"/>
</dbReference>
<dbReference type="OrthoDB" id="10009520at2759"/>
<feature type="compositionally biased region" description="Basic and acidic residues" evidence="8">
    <location>
        <begin position="580"/>
        <end position="592"/>
    </location>
</feature>
<dbReference type="InterPro" id="IPR002867">
    <property type="entry name" value="IBR_dom"/>
</dbReference>
<evidence type="ECO:0000256" key="2">
    <source>
        <dbReference type="ARBA" id="ARBA00022679"/>
    </source>
</evidence>
<dbReference type="CDD" id="cd20353">
    <property type="entry name" value="Rcat_RBR_RNF216"/>
    <property type="match status" value="1"/>
</dbReference>
<evidence type="ECO:0000256" key="7">
    <source>
        <dbReference type="ARBA" id="ARBA00022833"/>
    </source>
</evidence>
<accession>A0A067T919</accession>
<evidence type="ECO:0000256" key="3">
    <source>
        <dbReference type="ARBA" id="ARBA00022723"/>
    </source>
</evidence>
<feature type="region of interest" description="Disordered" evidence="8">
    <location>
        <begin position="926"/>
        <end position="953"/>
    </location>
</feature>
<comment type="pathway">
    <text evidence="1">Protein modification; protein ubiquitination.</text>
</comment>
<dbReference type="SMART" id="SM00647">
    <property type="entry name" value="IBR"/>
    <property type="match status" value="2"/>
</dbReference>
<feature type="region of interest" description="Disordered" evidence="8">
    <location>
        <begin position="418"/>
        <end position="450"/>
    </location>
</feature>
<keyword evidence="2" id="KW-0808">Transferase</keyword>
<feature type="compositionally biased region" description="Polar residues" evidence="8">
    <location>
        <begin position="135"/>
        <end position="144"/>
    </location>
</feature>
<dbReference type="Gene3D" id="3.30.40.10">
    <property type="entry name" value="Zinc/RING finger domain, C3HC4 (zinc finger)"/>
    <property type="match status" value="1"/>
</dbReference>
<sequence>MSRSSHVLDDSVIEIDSSPEPAPIPRTRPLRARSSSRTRSIPTRANSKGKGKEKATSQTARKAGGAVTLGPVIEITDSESEETQPQNNRLQGSQSNHQAQAGSSHSQRSEPTMNTLQPKPVGVSMSLDNIPVASGSASGSVQTVSKKRKATPLFLQSQSDEENDPPFFNDGAQKKVNRVNKGKEKEKGKGKEKEIEVVQRELELEDDDWDPEFVNKPFPFLYFGQQSPRVMLAPDPAPALAPAPATPALPPFLRQNAPAAIPARPAQAPAAPPVNPAPPVPVAAPAPVAQPNPVQHIPVQRVPVQRVPIQQVPIQQVPIQHVPAQPIAAQHNPVQGLVPAAAPAPAPVPVPLVVEPDPEPEPEPEQDPTSHTIARILEIIPDVEPEYLLGLVQTHLPNFAGQTVEHVLGILFEDGGYPRADPRKKGKKRASEAADPAAEGPNVDERPAKKAKVDYASVERLFEGGPRYNDLALVQLQSSFPFIPKPYLRQCLARSRGLYAPTHLALAAAEPTYFNVPRPYHQKSTRYNPAKDKRKLSAVVDEAFAQERKWLVEHLQDPNETDAMSVGAAAVHAENEEGSQEGKAKGKEKAEEAVEEDEPVEEGMGVECQCCFAEYAFDKMVQCPETHLFCSGCVSQYASTKLGEHDHTIVCMHESGCSQPFPASELRRILSSKLMDLYERVKQQKEIQAAGLEGLEECPFCEWKCVLEVSNEEEKLFRCGNEDGGCGVVSCRSCKKMDHLPKSCKEAEDDKMLDGRHAIEEAMTRALMRNCPKCQKAFVKDAGCNKMTCPNCHTLSCYVCRKVITGYEHFNQAPPGHATSSKAGGKCLLWDKVEERHVAEVKAAAEKAMEEYKRDHPEVDEKDIKVDLPVAPPPQPVAPAPMPVPAVMPFGGYHQYPGLNVAWGAGAGAGVQVQFNFPGVQPAYQIPPLQAPLPPQPVRQTRAQQQQERRRVLQQQRREQQAQMLAQRQERVMQDRLRQQRELQQRKQHEDLARANANFQAQLRAQQQQQIQERDNRERLRAHQLLLLQQQQQDQQLVQIQEAERHRIYQDAMRRHREERAIQVQAGIGHVAAPVVREPARKRARR</sequence>
<evidence type="ECO:0000256" key="8">
    <source>
        <dbReference type="SAM" id="MobiDB-lite"/>
    </source>
</evidence>
<dbReference type="Proteomes" id="UP000027222">
    <property type="component" value="Unassembled WGS sequence"/>
</dbReference>
<proteinExistence type="predicted"/>
<dbReference type="STRING" id="685588.A0A067T919"/>
<dbReference type="SUPFAM" id="SSF57850">
    <property type="entry name" value="RING/U-box"/>
    <property type="match status" value="2"/>
</dbReference>
<dbReference type="InterPro" id="IPR051628">
    <property type="entry name" value="LUBAC_E3_Ligases"/>
</dbReference>
<dbReference type="CDD" id="cd20339">
    <property type="entry name" value="BRcat_RBR_RNF216"/>
    <property type="match status" value="1"/>
</dbReference>
<keyword evidence="5" id="KW-0863">Zinc-finger</keyword>
<dbReference type="PANTHER" id="PTHR22770:SF47">
    <property type="entry name" value="E3 UBIQUITIN-PROTEIN LIGASE RNF216"/>
    <property type="match status" value="1"/>
</dbReference>
<dbReference type="InterPro" id="IPR047546">
    <property type="entry name" value="Rcat_RBR_RNF216"/>
</dbReference>
<evidence type="ECO:0000256" key="1">
    <source>
        <dbReference type="ARBA" id="ARBA00004906"/>
    </source>
</evidence>
<name>A0A067T919_GALM3</name>
<dbReference type="PANTHER" id="PTHR22770">
    <property type="entry name" value="UBIQUITIN CONJUGATING ENZYME 7 INTERACTING PROTEIN-RELATED"/>
    <property type="match status" value="1"/>
</dbReference>
<keyword evidence="6" id="KW-0833">Ubl conjugation pathway</keyword>
<feature type="domain" description="RING-type" evidence="9">
    <location>
        <begin position="604"/>
        <end position="831"/>
    </location>
</feature>
<feature type="compositionally biased region" description="Basic and acidic residues" evidence="8">
    <location>
        <begin position="181"/>
        <end position="193"/>
    </location>
</feature>
<dbReference type="AlphaFoldDB" id="A0A067T919"/>
<evidence type="ECO:0000256" key="6">
    <source>
        <dbReference type="ARBA" id="ARBA00022786"/>
    </source>
</evidence>
<keyword evidence="4" id="KW-0677">Repeat</keyword>
<keyword evidence="7" id="KW-0862">Zinc</keyword>
<keyword evidence="11" id="KW-1185">Reference proteome</keyword>
<dbReference type="InterPro" id="IPR047545">
    <property type="entry name" value="BRcat_RBR_RNF216"/>
</dbReference>
<dbReference type="Gene3D" id="1.20.120.1750">
    <property type="match status" value="1"/>
</dbReference>
<dbReference type="Pfam" id="PF26200">
    <property type="entry name" value="Rcat_RNF216"/>
    <property type="match status" value="1"/>
</dbReference>
<keyword evidence="3" id="KW-0479">Metal-binding</keyword>
<gene>
    <name evidence="10" type="ORF">GALMADRAFT_224109</name>
</gene>
<dbReference type="CDD" id="cd16630">
    <property type="entry name" value="RING-HC_RBR_RNF216"/>
    <property type="match status" value="1"/>
</dbReference>
<dbReference type="GO" id="GO:0008270">
    <property type="term" value="F:zinc ion binding"/>
    <property type="evidence" value="ECO:0007669"/>
    <property type="project" value="UniProtKB-KW"/>
</dbReference>
<feature type="compositionally biased region" description="Polar residues" evidence="8">
    <location>
        <begin position="83"/>
        <end position="117"/>
    </location>
</feature>
<dbReference type="InterPro" id="IPR044066">
    <property type="entry name" value="TRIAD_supradom"/>
</dbReference>
<dbReference type="InterPro" id="IPR047544">
    <property type="entry name" value="RING-HC_RBR_RNF216"/>
</dbReference>
<dbReference type="PROSITE" id="PS51873">
    <property type="entry name" value="TRIAD"/>
    <property type="match status" value="1"/>
</dbReference>
<evidence type="ECO:0000256" key="4">
    <source>
        <dbReference type="ARBA" id="ARBA00022737"/>
    </source>
</evidence>
<evidence type="ECO:0000313" key="10">
    <source>
        <dbReference type="EMBL" id="KDR78857.1"/>
    </source>
</evidence>
<dbReference type="HOGENOM" id="CLU_009961_1_0_1"/>
<feature type="region of interest" description="Disordered" evidence="8">
    <location>
        <begin position="1"/>
        <end position="193"/>
    </location>
</feature>
<reference evidence="11" key="1">
    <citation type="journal article" date="2014" name="Proc. Natl. Acad. Sci. U.S.A.">
        <title>Extensive sampling of basidiomycete genomes demonstrates inadequacy of the white-rot/brown-rot paradigm for wood decay fungi.</title>
        <authorList>
            <person name="Riley R."/>
            <person name="Salamov A.A."/>
            <person name="Brown D.W."/>
            <person name="Nagy L.G."/>
            <person name="Floudas D."/>
            <person name="Held B.W."/>
            <person name="Levasseur A."/>
            <person name="Lombard V."/>
            <person name="Morin E."/>
            <person name="Otillar R."/>
            <person name="Lindquist E.A."/>
            <person name="Sun H."/>
            <person name="LaButti K.M."/>
            <person name="Schmutz J."/>
            <person name="Jabbour D."/>
            <person name="Luo H."/>
            <person name="Baker S.E."/>
            <person name="Pisabarro A.G."/>
            <person name="Walton J.D."/>
            <person name="Blanchette R.A."/>
            <person name="Henrissat B."/>
            <person name="Martin F."/>
            <person name="Cullen D."/>
            <person name="Hibbett D.S."/>
            <person name="Grigoriev I.V."/>
        </authorList>
    </citation>
    <scope>NUCLEOTIDE SEQUENCE [LARGE SCALE GENOMIC DNA]</scope>
    <source>
        <strain evidence="11">CBS 339.88</strain>
    </source>
</reference>
<organism evidence="10 11">
    <name type="scientific">Galerina marginata (strain CBS 339.88)</name>
    <dbReference type="NCBI Taxonomy" id="685588"/>
    <lineage>
        <taxon>Eukaryota</taxon>
        <taxon>Fungi</taxon>
        <taxon>Dikarya</taxon>
        <taxon>Basidiomycota</taxon>
        <taxon>Agaricomycotina</taxon>
        <taxon>Agaricomycetes</taxon>
        <taxon>Agaricomycetidae</taxon>
        <taxon>Agaricales</taxon>
        <taxon>Agaricineae</taxon>
        <taxon>Strophariaceae</taxon>
        <taxon>Galerina</taxon>
    </lineage>
</organism>
<evidence type="ECO:0000313" key="11">
    <source>
        <dbReference type="Proteomes" id="UP000027222"/>
    </source>
</evidence>
<evidence type="ECO:0000256" key="5">
    <source>
        <dbReference type="ARBA" id="ARBA00022771"/>
    </source>
</evidence>